<protein>
    <submittedName>
        <fullName evidence="4">Uncharacterized protein</fullName>
    </submittedName>
</protein>
<gene>
    <name evidence="4" type="ORF">FRUB_00404</name>
</gene>
<evidence type="ECO:0000313" key="4">
    <source>
        <dbReference type="EMBL" id="OWK46705.1"/>
    </source>
</evidence>
<dbReference type="Pfam" id="PF13516">
    <property type="entry name" value="LRR_6"/>
    <property type="match status" value="3"/>
</dbReference>
<evidence type="ECO:0000256" key="2">
    <source>
        <dbReference type="ARBA" id="ARBA00022490"/>
    </source>
</evidence>
<proteinExistence type="predicted"/>
<reference evidence="5" key="1">
    <citation type="submission" date="2017-06" db="EMBL/GenBank/DDBJ databases">
        <title>Genome analysis of Fimbriiglobus ruber SP5, the first member of the order Planctomycetales with confirmed chitinolytic capability.</title>
        <authorList>
            <person name="Ravin N.V."/>
            <person name="Rakitin A.L."/>
            <person name="Ivanova A.A."/>
            <person name="Beletsky A.V."/>
            <person name="Kulichevskaya I.S."/>
            <person name="Mardanov A.V."/>
            <person name="Dedysh S.N."/>
        </authorList>
    </citation>
    <scope>NUCLEOTIDE SEQUENCE [LARGE SCALE GENOMIC DNA]</scope>
    <source>
        <strain evidence="5">SP5</strain>
    </source>
</reference>
<dbReference type="Proteomes" id="UP000214646">
    <property type="component" value="Unassembled WGS sequence"/>
</dbReference>
<dbReference type="SMART" id="SM00368">
    <property type="entry name" value="LRR_RI"/>
    <property type="match status" value="2"/>
</dbReference>
<evidence type="ECO:0000313" key="5">
    <source>
        <dbReference type="Proteomes" id="UP000214646"/>
    </source>
</evidence>
<organism evidence="4 5">
    <name type="scientific">Fimbriiglobus ruber</name>
    <dbReference type="NCBI Taxonomy" id="1908690"/>
    <lineage>
        <taxon>Bacteria</taxon>
        <taxon>Pseudomonadati</taxon>
        <taxon>Planctomycetota</taxon>
        <taxon>Planctomycetia</taxon>
        <taxon>Gemmatales</taxon>
        <taxon>Gemmataceae</taxon>
        <taxon>Fimbriiglobus</taxon>
    </lineage>
</organism>
<dbReference type="InterPro" id="IPR032675">
    <property type="entry name" value="LRR_dom_sf"/>
</dbReference>
<keyword evidence="5" id="KW-1185">Reference proteome</keyword>
<dbReference type="PANTHER" id="PTHR24107:SF2">
    <property type="entry name" value="NLR FAMILY CARD DOMAIN CONTAINING 3"/>
    <property type="match status" value="1"/>
</dbReference>
<dbReference type="GO" id="GO:0005856">
    <property type="term" value="C:cytoskeleton"/>
    <property type="evidence" value="ECO:0007669"/>
    <property type="project" value="UniProtKB-SubCell"/>
</dbReference>
<name>A0A225EE96_9BACT</name>
<evidence type="ECO:0000256" key="3">
    <source>
        <dbReference type="ARBA" id="ARBA00023212"/>
    </source>
</evidence>
<dbReference type="PANTHER" id="PTHR24107">
    <property type="entry name" value="YNEIN REGULATORY COMPLEX SUBUNIT 5"/>
    <property type="match status" value="1"/>
</dbReference>
<evidence type="ECO:0000256" key="1">
    <source>
        <dbReference type="ARBA" id="ARBA00004245"/>
    </source>
</evidence>
<sequence>MTVAADFIVAIIDRPDDDLPRLVFADYLEEAGDIARAEFIRVQCELARLPVDHPDRGVVADRERELLAAHKNEWKVPGLRGKQEFRRGFVEVIKTTADWLLAAASQAFATTPVRELRVYNAGHDQIEALARLPGLERIEALDLSNGLGYGGALVAFFATARLTALRRLVMRNNILWPNVLEQLAAAPATRGLESLDLSGNPIGDAGAAVLAGAPAFAGLTELIVRSDELDFADCIHATGTEALARSRTLTRLRKLDLRGHYVGDAGLINLATSEFAQPLVELDLSNNDIGVLGERGFEELVGSAELLNLRQIALGGTRNQVSVLAARELAGWDRLGQLERVDLRGAQFGSGATEIVRESRWADRFVLD</sequence>
<dbReference type="EMBL" id="NIDE01000001">
    <property type="protein sequence ID" value="OWK46705.1"/>
    <property type="molecule type" value="Genomic_DNA"/>
</dbReference>
<dbReference type="Gene3D" id="3.80.10.10">
    <property type="entry name" value="Ribonuclease Inhibitor"/>
    <property type="match status" value="2"/>
</dbReference>
<dbReference type="NCBIfam" id="TIGR02996">
    <property type="entry name" value="rpt_mate_G_obs"/>
    <property type="match status" value="1"/>
</dbReference>
<keyword evidence="3" id="KW-0206">Cytoskeleton</keyword>
<dbReference type="SUPFAM" id="SSF52047">
    <property type="entry name" value="RNI-like"/>
    <property type="match status" value="1"/>
</dbReference>
<comment type="subcellular location">
    <subcellularLocation>
        <location evidence="1">Cytoplasm</location>
        <location evidence="1">Cytoskeleton</location>
    </subcellularLocation>
</comment>
<dbReference type="RefSeq" id="WP_088251900.1">
    <property type="nucleotide sequence ID" value="NZ_NIDE01000001.1"/>
</dbReference>
<dbReference type="OrthoDB" id="261413at2"/>
<dbReference type="InterPro" id="IPR014338">
    <property type="entry name" value="CHP02996_rpt-companion-dom"/>
</dbReference>
<dbReference type="AlphaFoldDB" id="A0A225EE96"/>
<dbReference type="InterPro" id="IPR052410">
    <property type="entry name" value="DRC5"/>
</dbReference>
<accession>A0A225EE96</accession>
<keyword evidence="2" id="KW-0963">Cytoplasm</keyword>
<comment type="caution">
    <text evidence="4">The sequence shown here is derived from an EMBL/GenBank/DDBJ whole genome shotgun (WGS) entry which is preliminary data.</text>
</comment>
<dbReference type="InterPro" id="IPR001611">
    <property type="entry name" value="Leu-rich_rpt"/>
</dbReference>